<accession>A0A1D7ZWD2</accession>
<organism evidence="1 2">
    <name type="scientific">Limosilactobacillus fermentum</name>
    <name type="common">Lactobacillus fermentum</name>
    <dbReference type="NCBI Taxonomy" id="1613"/>
    <lineage>
        <taxon>Bacteria</taxon>
        <taxon>Bacillati</taxon>
        <taxon>Bacillota</taxon>
        <taxon>Bacilli</taxon>
        <taxon>Lactobacillales</taxon>
        <taxon>Lactobacillaceae</taxon>
        <taxon>Limosilactobacillus</taxon>
    </lineage>
</organism>
<dbReference type="PATRIC" id="fig|1613.112.peg.706"/>
<proteinExistence type="predicted"/>
<dbReference type="AlphaFoldDB" id="A0A1D7ZWD2"/>
<evidence type="ECO:0000313" key="2">
    <source>
        <dbReference type="Proteomes" id="UP000094714"/>
    </source>
</evidence>
<dbReference type="EMBL" id="CP017151">
    <property type="protein sequence ID" value="AOR74138.1"/>
    <property type="molecule type" value="Genomic_DNA"/>
</dbReference>
<sequence length="41" mass="4608">MTNIMHEQDSRLIRTTNQNGAASLIKIIIKTALKFANCAYN</sequence>
<protein>
    <submittedName>
        <fullName evidence="1">Uncharacterized protein</fullName>
    </submittedName>
</protein>
<evidence type="ECO:0000313" key="1">
    <source>
        <dbReference type="EMBL" id="AOR74138.1"/>
    </source>
</evidence>
<reference evidence="1 2" key="1">
    <citation type="submission" date="2016-09" db="EMBL/GenBank/DDBJ databases">
        <title>Genome Sequence of the Lactobacillus fermentum strain NCC2970 (CNCM I-5068).</title>
        <authorList>
            <person name="Barretto C."/>
            <person name="Ngom-Bru C."/>
            <person name="Genevaz A."/>
            <person name="Fournier C."/>
            <person name="Moine D."/>
            <person name="Kassam M."/>
            <person name="Iltis A."/>
            <person name="Sagory-Zalkind P."/>
            <person name="Faucherand G."/>
            <person name="Descombes P."/>
            <person name="Duboux S."/>
        </authorList>
    </citation>
    <scope>NUCLEOTIDE SEQUENCE [LARGE SCALE GENOMIC DNA]</scope>
    <source>
        <strain evidence="1 2">NCC2970</strain>
    </source>
</reference>
<name>A0A1D7ZWD2_LIMFE</name>
<dbReference type="Proteomes" id="UP000094714">
    <property type="component" value="Chromosome"/>
</dbReference>
<gene>
    <name evidence="1" type="ORF">LACFE_CDS0672</name>
</gene>